<organism evidence="2 3">
    <name type="scientific">Streptococcus gallolyticus</name>
    <dbReference type="NCBI Taxonomy" id="315405"/>
    <lineage>
        <taxon>Bacteria</taxon>
        <taxon>Bacillati</taxon>
        <taxon>Bacillota</taxon>
        <taxon>Bacilli</taxon>
        <taxon>Lactobacillales</taxon>
        <taxon>Streptococcaceae</taxon>
        <taxon>Streptococcus</taxon>
    </lineage>
</organism>
<dbReference type="InterPro" id="IPR018647">
    <property type="entry name" value="SLFN_3-like_DNA/RNA_helicase"/>
</dbReference>
<dbReference type="AlphaFoldDB" id="A0A1I7I8N7"/>
<gene>
    <name evidence="2" type="ORF">SAMN05660328_104101</name>
</gene>
<reference evidence="3" key="1">
    <citation type="submission" date="2016-10" db="EMBL/GenBank/DDBJ databases">
        <authorList>
            <person name="Varghese N."/>
            <person name="Submissions S."/>
        </authorList>
    </citation>
    <scope>NUCLEOTIDE SEQUENCE [LARGE SCALE GENOMIC DNA]</scope>
    <source>
        <strain evidence="3">LMG 15572</strain>
    </source>
</reference>
<protein>
    <submittedName>
        <fullName evidence="2">Replication restart DNA helicase PriA</fullName>
    </submittedName>
</protein>
<keyword evidence="2" id="KW-0547">Nucleotide-binding</keyword>
<dbReference type="GO" id="GO:0004386">
    <property type="term" value="F:helicase activity"/>
    <property type="evidence" value="ECO:0007669"/>
    <property type="project" value="UniProtKB-KW"/>
</dbReference>
<accession>A0A1I7I8N7</accession>
<keyword evidence="2" id="KW-0067">ATP-binding</keyword>
<name>A0A1I7I8N7_9STRE</name>
<dbReference type="SUPFAM" id="SSF52540">
    <property type="entry name" value="P-loop containing nucleoside triphosphate hydrolases"/>
    <property type="match status" value="1"/>
</dbReference>
<dbReference type="Proteomes" id="UP000183629">
    <property type="component" value="Unassembled WGS sequence"/>
</dbReference>
<feature type="domain" description="Schlafen group 3-like DNA/RNA helicase" evidence="1">
    <location>
        <begin position="209"/>
        <end position="381"/>
    </location>
</feature>
<evidence type="ECO:0000313" key="3">
    <source>
        <dbReference type="Proteomes" id="UP000183629"/>
    </source>
</evidence>
<keyword evidence="3" id="KW-1185">Reference proteome</keyword>
<dbReference type="EMBL" id="FPBN01000004">
    <property type="protein sequence ID" value="SFU69220.1"/>
    <property type="molecule type" value="Genomic_DNA"/>
</dbReference>
<keyword evidence="2" id="KW-0347">Helicase</keyword>
<dbReference type="InterPro" id="IPR027417">
    <property type="entry name" value="P-loop_NTPase"/>
</dbReference>
<dbReference type="RefSeq" id="WP_074658454.1">
    <property type="nucleotide sequence ID" value="NZ_FOLZ01000003.1"/>
</dbReference>
<evidence type="ECO:0000313" key="2">
    <source>
        <dbReference type="EMBL" id="SFU69220.1"/>
    </source>
</evidence>
<proteinExistence type="predicted"/>
<keyword evidence="2" id="KW-0378">Hydrolase</keyword>
<dbReference type="Pfam" id="PF09848">
    <property type="entry name" value="SLFN-g3_helicase"/>
    <property type="match status" value="1"/>
</dbReference>
<dbReference type="Gene3D" id="3.40.50.300">
    <property type="entry name" value="P-loop containing nucleotide triphosphate hydrolases"/>
    <property type="match status" value="1"/>
</dbReference>
<sequence length="543" mass="63601">MKRNIVEVDTFLRMYELDDELKRNYLQINGLDSMQRHELDTLNSLFKQLSPFLKSSQKNGYFLDKSIKCGIQEQFDVLRFSGDSVINIELKYKIPKYGISGIFNQLQRHEHLLKNICETVQTFCYIFDSNMLYQLTDSKKLKEIRIADLATSICDDYVEENLLEHIDSSNILISPYSEPQKFIESKYFLSDEQRDIVEKLISDNNQLNAITGGPGTGKSLVLFELAKRYLEQGNKVLFIFSAKFEDSDFDSYFSFDFKAIKDVEINHVIPKYDIILVDEAQRLRESQIKSLLDSKKIIFAVDHRQVLRFTEEKLSIEKLLRGNEAVTLYELTEKVRADKELSSFIQNFFDCHSKVQAEEFTKVNAVYFDSDIDARTFIEKMALNENYVPIELTEYKKYNWSKPSEIYRTRISNCSKNQFEVIGREYNKVLVVIDDKAKYDENGKLIIPQKNYDYIELNGLFEAMTRVRENLLLVFVRNKNLFIKTGELLNLKSSTKERENIRNLLTVSQKLEENLIAEGTLKKNEYVVTNRKIRAQMGNFIKK</sequence>
<evidence type="ECO:0000259" key="1">
    <source>
        <dbReference type="Pfam" id="PF09848"/>
    </source>
</evidence>